<evidence type="ECO:0000313" key="4">
    <source>
        <dbReference type="Proteomes" id="UP001592531"/>
    </source>
</evidence>
<organism evidence="3 4">
    <name type="scientific">Streptacidiphilus cavernicola</name>
    <dbReference type="NCBI Taxonomy" id="3342716"/>
    <lineage>
        <taxon>Bacteria</taxon>
        <taxon>Bacillati</taxon>
        <taxon>Actinomycetota</taxon>
        <taxon>Actinomycetes</taxon>
        <taxon>Kitasatosporales</taxon>
        <taxon>Streptomycetaceae</taxon>
        <taxon>Streptacidiphilus</taxon>
    </lineage>
</organism>
<keyword evidence="2" id="KW-0812">Transmembrane</keyword>
<keyword evidence="4" id="KW-1185">Reference proteome</keyword>
<feature type="transmembrane region" description="Helical" evidence="2">
    <location>
        <begin position="160"/>
        <end position="180"/>
    </location>
</feature>
<gene>
    <name evidence="3" type="ORF">ACEZDE_31300</name>
</gene>
<sequence length="231" mass="24192">MPTSSSTDLPQPSEPQDDDTATAESSDTKVLSKDADPADVTVTEIVTETDEDEAAEPVAKVWSPRPNDVLSPEEKDPEDLTDDELEDITSGGYSKGILSGAAAVSAAALGLVSISGTWFSTIILTQTQFNASLNATGKSTATQLSEGYTGPWHQMAEHNGVFAVVAVLVGIAVLFAGRFLAVRLTPNWIKAVAWVAIVLGLIGLLVSAGMYFDWFSTAIHVPPQAPASSTG</sequence>
<dbReference type="Proteomes" id="UP001592531">
    <property type="component" value="Unassembled WGS sequence"/>
</dbReference>
<evidence type="ECO:0000256" key="2">
    <source>
        <dbReference type="SAM" id="Phobius"/>
    </source>
</evidence>
<dbReference type="RefSeq" id="WP_380543628.1">
    <property type="nucleotide sequence ID" value="NZ_JBHFAB010000033.1"/>
</dbReference>
<feature type="compositionally biased region" description="Acidic residues" evidence="1">
    <location>
        <begin position="75"/>
        <end position="87"/>
    </location>
</feature>
<reference evidence="3 4" key="1">
    <citation type="submission" date="2024-09" db="EMBL/GenBank/DDBJ databases">
        <authorList>
            <person name="Lee S.D."/>
        </authorList>
    </citation>
    <scope>NUCLEOTIDE SEQUENCE [LARGE SCALE GENOMIC DNA]</scope>
    <source>
        <strain evidence="3 4">N8-3</strain>
    </source>
</reference>
<feature type="region of interest" description="Disordered" evidence="1">
    <location>
        <begin position="1"/>
        <end position="87"/>
    </location>
</feature>
<protein>
    <submittedName>
        <fullName evidence="3">Uncharacterized protein</fullName>
    </submittedName>
</protein>
<feature type="transmembrane region" description="Helical" evidence="2">
    <location>
        <begin position="192"/>
        <end position="212"/>
    </location>
</feature>
<keyword evidence="2" id="KW-1133">Transmembrane helix</keyword>
<keyword evidence="2" id="KW-0472">Membrane</keyword>
<feature type="compositionally biased region" description="Basic and acidic residues" evidence="1">
    <location>
        <begin position="26"/>
        <end position="36"/>
    </location>
</feature>
<accession>A0ABV6W512</accession>
<evidence type="ECO:0000313" key="3">
    <source>
        <dbReference type="EMBL" id="MFC1421095.1"/>
    </source>
</evidence>
<evidence type="ECO:0000256" key="1">
    <source>
        <dbReference type="SAM" id="MobiDB-lite"/>
    </source>
</evidence>
<feature type="transmembrane region" description="Helical" evidence="2">
    <location>
        <begin position="97"/>
        <end position="119"/>
    </location>
</feature>
<feature type="compositionally biased region" description="Polar residues" evidence="1">
    <location>
        <begin position="1"/>
        <end position="10"/>
    </location>
</feature>
<name>A0ABV6W512_9ACTN</name>
<proteinExistence type="predicted"/>
<dbReference type="EMBL" id="JBHFAB010000033">
    <property type="protein sequence ID" value="MFC1421095.1"/>
    <property type="molecule type" value="Genomic_DNA"/>
</dbReference>
<comment type="caution">
    <text evidence="3">The sequence shown here is derived from an EMBL/GenBank/DDBJ whole genome shotgun (WGS) entry which is preliminary data.</text>
</comment>